<evidence type="ECO:0000256" key="2">
    <source>
        <dbReference type="ARBA" id="ARBA00022844"/>
    </source>
</evidence>
<gene>
    <name evidence="3" type="ORF">METZ01_LOCUS331376</name>
</gene>
<name>A0A382Q282_9ZZZZ</name>
<feature type="non-terminal residue" evidence="3">
    <location>
        <position position="211"/>
    </location>
</feature>
<comment type="subcellular location">
    <subcellularLocation>
        <location evidence="1">Virion</location>
    </subcellularLocation>
</comment>
<organism evidence="3">
    <name type="scientific">marine metagenome</name>
    <dbReference type="NCBI Taxonomy" id="408172"/>
    <lineage>
        <taxon>unclassified sequences</taxon>
        <taxon>metagenomes</taxon>
        <taxon>ecological metagenomes</taxon>
    </lineage>
</organism>
<dbReference type="EMBL" id="UINC01110785">
    <property type="protein sequence ID" value="SVC78522.1"/>
    <property type="molecule type" value="Genomic_DNA"/>
</dbReference>
<dbReference type="InterPro" id="IPR010762">
    <property type="entry name" value="Gp23/Gp24_T4-like"/>
</dbReference>
<dbReference type="GO" id="GO:0044423">
    <property type="term" value="C:virion component"/>
    <property type="evidence" value="ECO:0007669"/>
    <property type="project" value="UniProtKB-KW"/>
</dbReference>
<dbReference type="AlphaFoldDB" id="A0A382Q282"/>
<protein>
    <submittedName>
        <fullName evidence="3">Uncharacterized protein</fullName>
    </submittedName>
</protein>
<sequence>MFLSEEIKDKWQPVMEHEDLPKIEDATKRAITLRLLENQEKALQEANVTGANVDNWDPILISLVRRTMPQLMAYDTIGVQPMSGPTGLIFAMKSHYTGEASTGAEALTLPAGQPDVDFSGDEGTANQLSTADGEALGGFVAGGGDFKEMSFSIEKSSVTAATRALKAKYSLELAQDLKAIHGLDAESELSNILSAEILAEINREVIELILS</sequence>
<proteinExistence type="predicted"/>
<accession>A0A382Q282</accession>
<evidence type="ECO:0000313" key="3">
    <source>
        <dbReference type="EMBL" id="SVC78522.1"/>
    </source>
</evidence>
<dbReference type="Pfam" id="PF07068">
    <property type="entry name" value="Gp23"/>
    <property type="match status" value="2"/>
</dbReference>
<reference evidence="3" key="1">
    <citation type="submission" date="2018-05" db="EMBL/GenBank/DDBJ databases">
        <authorList>
            <person name="Lanie J.A."/>
            <person name="Ng W.-L."/>
            <person name="Kazmierczak K.M."/>
            <person name="Andrzejewski T.M."/>
            <person name="Davidsen T.M."/>
            <person name="Wayne K.J."/>
            <person name="Tettelin H."/>
            <person name="Glass J.I."/>
            <person name="Rusch D."/>
            <person name="Podicherti R."/>
            <person name="Tsui H.-C.T."/>
            <person name="Winkler M.E."/>
        </authorList>
    </citation>
    <scope>NUCLEOTIDE SEQUENCE</scope>
</reference>
<keyword evidence="2" id="KW-0946">Virion</keyword>
<evidence type="ECO:0000256" key="1">
    <source>
        <dbReference type="ARBA" id="ARBA00004328"/>
    </source>
</evidence>